<evidence type="ECO:0000256" key="1">
    <source>
        <dbReference type="SAM" id="MobiDB-lite"/>
    </source>
</evidence>
<dbReference type="InterPro" id="IPR013087">
    <property type="entry name" value="Znf_C2H2_type"/>
</dbReference>
<dbReference type="AlphaFoldDB" id="A0A2D0PID0"/>
<dbReference type="Proteomes" id="UP000221080">
    <property type="component" value="Chromosome 2"/>
</dbReference>
<feature type="domain" description="C2H2-type" evidence="2">
    <location>
        <begin position="58"/>
        <end position="80"/>
    </location>
</feature>
<proteinExistence type="predicted"/>
<dbReference type="OrthoDB" id="8069632at2759"/>
<dbReference type="InterPro" id="IPR036236">
    <property type="entry name" value="Znf_C2H2_sf"/>
</dbReference>
<dbReference type="SUPFAM" id="SSF57667">
    <property type="entry name" value="beta-beta-alpha zinc fingers"/>
    <property type="match status" value="1"/>
</dbReference>
<sequence length="1056" mass="116166">MNSNSLQQNFILFLEKTKESKEAPKSLNGRLCCEKCRFSTKDTALFERHVAQHEEVIFSCTICNHISYSRVESQRHLVKHKGSFPYKCNWCTYGAVRRDYMVKHIQRIHGKSADGIFMTDCTKQIEGTNGLCLSTPRTLGGPSHDVKFVSHSAGNVSSLLSSASQTRTSAPHHVSSTTCGLPVIKSQPYVVPSTTHTVCKVTQGIINSPNVTVKGVDPTVGKAIEYIKKMTEKTSLEKTAVSSALPRVHVGISGERAVQQKPPLQSQVVGTTEKTDIQSKIIPKIQVGLPVSNNNHLKTLLSNQREAPVSQKSVISGAVQNISVAHVVQRPVPSSANPTIPVERFRQGVPSIKHVAQTPGKKSQHKARPNILVRTPPVTLESSTKSGVQVGLLAPLNQPIQHNRPLMISGPQERNPPRSNVQVELLAPLNQPIQHNKPLTVSCPEEITIPAGCLVELVEVKNVNGTRELELRLVPQQLTGSQQGDLKSTTVTATTSRLSFKCRVAADDNQPINMNHEINTAKANAIPEHLVQRSHLKKFSDDKVNVKNETKVNEKVFSSMKNGTQAPGSSSKWFHTVSRSVVSNPSESQKFTQQLCGGQKHVTEPVKPLSHMNCTGKNISSHASNKNITAEGLKYELRAPQPSTNKQDDAELSYQGLPVISSVFSLCPIPQDTPSHIHTRDGEAQLSVVSDSKQSVKITDNQIVCRPTLKTEDETRLLTDSVQKSGQLTEKKDEILEPKAPEDIGKEKLDSMGEKPFANDDEEDEEDKIIPELCRSSINAVQMDPSSNMNSSSVSKSDHSTPEKIEKTTLESEKSLLAQSDSPLASSMNPIVALIRMPSLEFFSLSDSANKVPEKQDGEESITARPVVCCTSNQQNVQERTIKLVLKRKWSETKTTQDQRIGLVCIDIPPTNKKAKKEKKRAKKHKSPNDQQLLGKYTMGKMCLSPLKDDQLVKLPGPNQPVVVLNHPNPLVQMVSVEDQTLHNLHYRNSAPDLCNQDGTTLPKPVRTCPAFKMTLKKVQGQKYQVTELLLKGVSEKTNPGSLCSSYVSPPSVHPW</sequence>
<feature type="domain" description="C2H2-type" evidence="2">
    <location>
        <begin position="31"/>
        <end position="53"/>
    </location>
</feature>
<feature type="region of interest" description="Disordered" evidence="1">
    <location>
        <begin position="716"/>
        <end position="767"/>
    </location>
</feature>
<accession>A0A2D0PID0</accession>
<evidence type="ECO:0000313" key="3">
    <source>
        <dbReference type="Proteomes" id="UP000221080"/>
    </source>
</evidence>
<dbReference type="SMART" id="SM00355">
    <property type="entry name" value="ZnF_C2H2"/>
    <property type="match status" value="3"/>
</dbReference>
<dbReference type="GeneTree" id="ENSGT00940000160595"/>
<feature type="domain" description="C2H2-type" evidence="2">
    <location>
        <begin position="86"/>
        <end position="109"/>
    </location>
</feature>
<dbReference type="RefSeq" id="XP_017305614.1">
    <property type="nucleotide sequence ID" value="XM_017450125.3"/>
</dbReference>
<gene>
    <name evidence="4 5" type="primary">LOC108254797</name>
</gene>
<keyword evidence="3" id="KW-1185">Reference proteome</keyword>
<feature type="compositionally biased region" description="Basic residues" evidence="1">
    <location>
        <begin position="913"/>
        <end position="926"/>
    </location>
</feature>
<protein>
    <submittedName>
        <fullName evidence="4 5">Uncharacterized protein LOC108254797</fullName>
    </submittedName>
</protein>
<evidence type="ECO:0000259" key="2">
    <source>
        <dbReference type="SMART" id="SM00355"/>
    </source>
</evidence>
<dbReference type="GeneID" id="108254797"/>
<feature type="compositionally biased region" description="Polar residues" evidence="1">
    <location>
        <begin position="718"/>
        <end position="728"/>
    </location>
</feature>
<evidence type="ECO:0000313" key="5">
    <source>
        <dbReference type="RefSeq" id="XP_017305614.1"/>
    </source>
</evidence>
<feature type="region of interest" description="Disordered" evidence="1">
    <location>
        <begin position="912"/>
        <end position="931"/>
    </location>
</feature>
<dbReference type="RefSeq" id="XP_017305609.1">
    <property type="nucleotide sequence ID" value="XM_017450120.3"/>
</dbReference>
<reference evidence="4 5" key="2">
    <citation type="submission" date="2025-04" db="UniProtKB">
        <authorList>
            <consortium name="RefSeq"/>
        </authorList>
    </citation>
    <scope>IDENTIFICATION</scope>
    <source>
        <tissue evidence="4 5">Blood</tissue>
    </source>
</reference>
<dbReference type="KEGG" id="ipu:108254797"/>
<feature type="compositionally biased region" description="Basic and acidic residues" evidence="1">
    <location>
        <begin position="796"/>
        <end position="810"/>
    </location>
</feature>
<name>A0A2D0PID0_ICTPU</name>
<feature type="compositionally biased region" description="Low complexity" evidence="1">
    <location>
        <begin position="786"/>
        <end position="795"/>
    </location>
</feature>
<dbReference type="Gene3D" id="3.30.160.60">
    <property type="entry name" value="Classic Zinc Finger"/>
    <property type="match status" value="1"/>
</dbReference>
<feature type="region of interest" description="Disordered" evidence="1">
    <location>
        <begin position="780"/>
        <end position="810"/>
    </location>
</feature>
<reference evidence="3" key="1">
    <citation type="journal article" date="2016" name="Nat. Commun.">
        <title>The channel catfish genome sequence provides insights into the evolution of scale formation in teleosts.</title>
        <authorList>
            <person name="Liu Z."/>
            <person name="Liu S."/>
            <person name="Yao J."/>
            <person name="Bao L."/>
            <person name="Zhang J."/>
            <person name="Li Y."/>
            <person name="Jiang C."/>
            <person name="Sun L."/>
            <person name="Wang R."/>
            <person name="Zhang Y."/>
            <person name="Zhou T."/>
            <person name="Zeng Q."/>
            <person name="Fu Q."/>
            <person name="Gao S."/>
            <person name="Li N."/>
            <person name="Koren S."/>
            <person name="Jiang Y."/>
            <person name="Zimin A."/>
            <person name="Xu P."/>
            <person name="Phillippy A.M."/>
            <person name="Geng X."/>
            <person name="Song L."/>
            <person name="Sun F."/>
            <person name="Li C."/>
            <person name="Wang X."/>
            <person name="Chen A."/>
            <person name="Jin Y."/>
            <person name="Yuan Z."/>
            <person name="Yang Y."/>
            <person name="Tan S."/>
            <person name="Peatman E."/>
            <person name="Lu J."/>
            <person name="Qin Z."/>
            <person name="Dunham R."/>
            <person name="Li Z."/>
            <person name="Sonstegard T."/>
            <person name="Feng J."/>
            <person name="Danzmann R.G."/>
            <person name="Schroeder S."/>
            <person name="Scheffler B."/>
            <person name="Duke M.V."/>
            <person name="Ballard L."/>
            <person name="Kucuktas H."/>
            <person name="Kaltenboeck L."/>
            <person name="Liu H."/>
            <person name="Armbruster J."/>
            <person name="Xie Y."/>
            <person name="Kirby M.L."/>
            <person name="Tian Y."/>
            <person name="Flanagan M.E."/>
            <person name="Mu W."/>
            <person name="Waldbieser G.C."/>
        </authorList>
    </citation>
    <scope>NUCLEOTIDE SEQUENCE [LARGE SCALE GENOMIC DNA]</scope>
    <source>
        <strain evidence="3">SDA103</strain>
    </source>
</reference>
<feature type="compositionally biased region" description="Basic and acidic residues" evidence="1">
    <location>
        <begin position="729"/>
        <end position="753"/>
    </location>
</feature>
<organism evidence="3 5">
    <name type="scientific">Ictalurus punctatus</name>
    <name type="common">Channel catfish</name>
    <name type="synonym">Silurus punctatus</name>
    <dbReference type="NCBI Taxonomy" id="7998"/>
    <lineage>
        <taxon>Eukaryota</taxon>
        <taxon>Metazoa</taxon>
        <taxon>Chordata</taxon>
        <taxon>Craniata</taxon>
        <taxon>Vertebrata</taxon>
        <taxon>Euteleostomi</taxon>
        <taxon>Actinopterygii</taxon>
        <taxon>Neopterygii</taxon>
        <taxon>Teleostei</taxon>
        <taxon>Ostariophysi</taxon>
        <taxon>Siluriformes</taxon>
        <taxon>Ictaluridae</taxon>
        <taxon>Ictalurus</taxon>
    </lineage>
</organism>
<evidence type="ECO:0000313" key="4">
    <source>
        <dbReference type="RefSeq" id="XP_017305609.1"/>
    </source>
</evidence>